<organism evidence="2 3">
    <name type="scientific">Lecanosticta acicola</name>
    <dbReference type="NCBI Taxonomy" id="111012"/>
    <lineage>
        <taxon>Eukaryota</taxon>
        <taxon>Fungi</taxon>
        <taxon>Dikarya</taxon>
        <taxon>Ascomycota</taxon>
        <taxon>Pezizomycotina</taxon>
        <taxon>Dothideomycetes</taxon>
        <taxon>Dothideomycetidae</taxon>
        <taxon>Mycosphaerellales</taxon>
        <taxon>Mycosphaerellaceae</taxon>
        <taxon>Lecanosticta</taxon>
    </lineage>
</organism>
<keyword evidence="3" id="KW-1185">Reference proteome</keyword>
<dbReference type="AlphaFoldDB" id="A0AAI8Z2S4"/>
<evidence type="ECO:0000256" key="1">
    <source>
        <dbReference type="SAM" id="SignalP"/>
    </source>
</evidence>
<dbReference type="Proteomes" id="UP001296104">
    <property type="component" value="Unassembled WGS sequence"/>
</dbReference>
<accession>A0AAI8Z2S4</accession>
<comment type="caution">
    <text evidence="2">The sequence shown here is derived from an EMBL/GenBank/DDBJ whole genome shotgun (WGS) entry which is preliminary data.</text>
</comment>
<protein>
    <submittedName>
        <fullName evidence="2">Uncharacterized protein</fullName>
    </submittedName>
</protein>
<keyword evidence="1" id="KW-0732">Signal</keyword>
<feature type="signal peptide" evidence="1">
    <location>
        <begin position="1"/>
        <end position="17"/>
    </location>
</feature>
<sequence>MQLKRSLILIFAASVAAMVIPRHDLDSETPHHLSNAHVEEKRDPEYDLKQLVLPVEVTKAEEEKVQEKRDPAYDLKQLVLPVEVTKVEEEKVQEKRDPAYDLKQLVLPVEVTKVEEKAEQEKRDPSYHAQD</sequence>
<dbReference type="EMBL" id="CAVMBE010000048">
    <property type="protein sequence ID" value="CAK4031439.1"/>
    <property type="molecule type" value="Genomic_DNA"/>
</dbReference>
<evidence type="ECO:0000313" key="3">
    <source>
        <dbReference type="Proteomes" id="UP001296104"/>
    </source>
</evidence>
<name>A0AAI8Z2S4_9PEZI</name>
<feature type="chain" id="PRO_5042577195" evidence="1">
    <location>
        <begin position="18"/>
        <end position="131"/>
    </location>
</feature>
<gene>
    <name evidence="2" type="ORF">LECACI_7A006597</name>
</gene>
<evidence type="ECO:0000313" key="2">
    <source>
        <dbReference type="EMBL" id="CAK4031439.1"/>
    </source>
</evidence>
<reference evidence="2" key="1">
    <citation type="submission" date="2023-11" db="EMBL/GenBank/DDBJ databases">
        <authorList>
            <person name="Alioto T."/>
            <person name="Alioto T."/>
            <person name="Gomez Garrido J."/>
        </authorList>
    </citation>
    <scope>NUCLEOTIDE SEQUENCE</scope>
</reference>
<proteinExistence type="predicted"/>